<evidence type="ECO:0000313" key="2">
    <source>
        <dbReference type="Proteomes" id="UP000305041"/>
    </source>
</evidence>
<organism evidence="1 2">
    <name type="scientific">Parasedimentitalea maritima</name>
    <dbReference type="NCBI Taxonomy" id="2578117"/>
    <lineage>
        <taxon>Bacteria</taxon>
        <taxon>Pseudomonadati</taxon>
        <taxon>Pseudomonadota</taxon>
        <taxon>Alphaproteobacteria</taxon>
        <taxon>Rhodobacterales</taxon>
        <taxon>Paracoccaceae</taxon>
        <taxon>Parasedimentitalea</taxon>
    </lineage>
</organism>
<comment type="caution">
    <text evidence="1">The sequence shown here is derived from an EMBL/GenBank/DDBJ whole genome shotgun (WGS) entry which is preliminary data.</text>
</comment>
<name>A0ABY2UNZ8_9RHOB</name>
<sequence length="197" mass="22100">MALSEDTQEARMRAIAVMRHEVVSLGLESFSIGAGKSSGGKVRPEFVQWVAETSKDRYEAAHGFSEIARRYEAKNERKLNVAEHVGKLVWHSIQEQEFKGLHVAGGILEKVRDVAKQEGIHGARDKDVVSKTWVTYRGVVHLGMAMDYCEDNPDPGLNVLHVAERIRQGLSQNFPKKTREPYVAPDGQISFHYISNT</sequence>
<evidence type="ECO:0000313" key="1">
    <source>
        <dbReference type="EMBL" id="TLP55350.1"/>
    </source>
</evidence>
<proteinExistence type="predicted"/>
<gene>
    <name evidence="1" type="ORF">FEE96_23040</name>
</gene>
<protein>
    <submittedName>
        <fullName evidence="1">Uncharacterized protein</fullName>
    </submittedName>
</protein>
<dbReference type="EMBL" id="VAUA01000016">
    <property type="protein sequence ID" value="TLP55350.1"/>
    <property type="molecule type" value="Genomic_DNA"/>
</dbReference>
<reference evidence="1 2" key="1">
    <citation type="submission" date="2019-05" db="EMBL/GenBank/DDBJ databases">
        <title>Draft genome sequence of Pelagicola sp. DSW4-44.</title>
        <authorList>
            <person name="Oh J."/>
        </authorList>
    </citation>
    <scope>NUCLEOTIDE SEQUENCE [LARGE SCALE GENOMIC DNA]</scope>
    <source>
        <strain evidence="1 2">DSW4-44</strain>
    </source>
</reference>
<accession>A0ABY2UNZ8</accession>
<keyword evidence="2" id="KW-1185">Reference proteome</keyword>
<dbReference type="Proteomes" id="UP000305041">
    <property type="component" value="Unassembled WGS sequence"/>
</dbReference>